<dbReference type="GeneID" id="105852028"/>
<evidence type="ECO:0000256" key="1">
    <source>
        <dbReference type="SAM" id="MobiDB-lite"/>
    </source>
</evidence>
<evidence type="ECO:0000313" key="3">
    <source>
        <dbReference type="Proteomes" id="UP000087171"/>
    </source>
</evidence>
<feature type="domain" description="Myb/SANT-like" evidence="2">
    <location>
        <begin position="51"/>
        <end position="144"/>
    </location>
</feature>
<feature type="region of interest" description="Disordered" evidence="1">
    <location>
        <begin position="224"/>
        <end position="243"/>
    </location>
</feature>
<dbReference type="RefSeq" id="XP_012570897.1">
    <property type="nucleotide sequence ID" value="XM_012715443.2"/>
</dbReference>
<reference evidence="4" key="2">
    <citation type="submission" date="2025-08" db="UniProtKB">
        <authorList>
            <consortium name="RefSeq"/>
        </authorList>
    </citation>
    <scope>IDENTIFICATION</scope>
    <source>
        <tissue evidence="4">Etiolated seedlings</tissue>
    </source>
</reference>
<gene>
    <name evidence="4" type="primary">LOC105852028</name>
</gene>
<dbReference type="Pfam" id="PF12776">
    <property type="entry name" value="Myb_DNA-bind_3"/>
    <property type="match status" value="1"/>
</dbReference>
<evidence type="ECO:0000313" key="4">
    <source>
        <dbReference type="RefSeq" id="XP_012570897.1"/>
    </source>
</evidence>
<dbReference type="OrthoDB" id="1402656at2759"/>
<dbReference type="InterPro" id="IPR024752">
    <property type="entry name" value="Myb/SANT-like_dom"/>
</dbReference>
<reference evidence="3" key="1">
    <citation type="journal article" date="2013" name="Nat. Biotechnol.">
        <title>Draft genome sequence of chickpea (Cicer arietinum) provides a resource for trait improvement.</title>
        <authorList>
            <person name="Varshney R.K."/>
            <person name="Song C."/>
            <person name="Saxena R.K."/>
            <person name="Azam S."/>
            <person name="Yu S."/>
            <person name="Sharpe A.G."/>
            <person name="Cannon S."/>
            <person name="Baek J."/>
            <person name="Rosen B.D."/>
            <person name="Tar'an B."/>
            <person name="Millan T."/>
            <person name="Zhang X."/>
            <person name="Ramsay L.D."/>
            <person name="Iwata A."/>
            <person name="Wang Y."/>
            <person name="Nelson W."/>
            <person name="Farmer A.D."/>
            <person name="Gaur P.M."/>
            <person name="Soderlund C."/>
            <person name="Penmetsa R.V."/>
            <person name="Xu C."/>
            <person name="Bharti A.K."/>
            <person name="He W."/>
            <person name="Winter P."/>
            <person name="Zhao S."/>
            <person name="Hane J.K."/>
            <person name="Carrasquilla-Garcia N."/>
            <person name="Condie J.A."/>
            <person name="Upadhyaya H.D."/>
            <person name="Luo M.C."/>
            <person name="Thudi M."/>
            <person name="Gowda C.L."/>
            <person name="Singh N.P."/>
            <person name="Lichtenzveig J."/>
            <person name="Gali K.K."/>
            <person name="Rubio J."/>
            <person name="Nadarajan N."/>
            <person name="Dolezel J."/>
            <person name="Bansal K.C."/>
            <person name="Xu X."/>
            <person name="Edwards D."/>
            <person name="Zhang G."/>
            <person name="Kahl G."/>
            <person name="Gil J."/>
            <person name="Singh K.B."/>
            <person name="Datta S.K."/>
            <person name="Jackson S.A."/>
            <person name="Wang J."/>
            <person name="Cook D.R."/>
        </authorList>
    </citation>
    <scope>NUCLEOTIDE SEQUENCE [LARGE SCALE GENOMIC DNA]</scope>
    <source>
        <strain evidence="3">cv. CDC Frontier</strain>
    </source>
</reference>
<accession>A0A1S3E517</accession>
<evidence type="ECO:0000259" key="2">
    <source>
        <dbReference type="Pfam" id="PF12776"/>
    </source>
</evidence>
<dbReference type="KEGG" id="cam:105852028"/>
<dbReference type="InterPro" id="IPR045026">
    <property type="entry name" value="LIMYB"/>
</dbReference>
<proteinExistence type="predicted"/>
<dbReference type="Proteomes" id="UP000087171">
    <property type="component" value="Chromosome Ca1"/>
</dbReference>
<organism evidence="3 4">
    <name type="scientific">Cicer arietinum</name>
    <name type="common">Chickpea</name>
    <name type="synonym">Garbanzo</name>
    <dbReference type="NCBI Taxonomy" id="3827"/>
    <lineage>
        <taxon>Eukaryota</taxon>
        <taxon>Viridiplantae</taxon>
        <taxon>Streptophyta</taxon>
        <taxon>Embryophyta</taxon>
        <taxon>Tracheophyta</taxon>
        <taxon>Spermatophyta</taxon>
        <taxon>Magnoliopsida</taxon>
        <taxon>eudicotyledons</taxon>
        <taxon>Gunneridae</taxon>
        <taxon>Pentapetalae</taxon>
        <taxon>rosids</taxon>
        <taxon>fabids</taxon>
        <taxon>Fabales</taxon>
        <taxon>Fabaceae</taxon>
        <taxon>Papilionoideae</taxon>
        <taxon>50 kb inversion clade</taxon>
        <taxon>NPAAA clade</taxon>
        <taxon>Hologalegina</taxon>
        <taxon>IRL clade</taxon>
        <taxon>Cicereae</taxon>
        <taxon>Cicer</taxon>
    </lineage>
</organism>
<dbReference type="PaxDb" id="3827-XP_004490757.1"/>
<dbReference type="PANTHER" id="PTHR47584:SF14">
    <property type="entry name" value="L10-INTERACTING MYB DOMAIN-CONTAINING PROTEIN-LIKE"/>
    <property type="match status" value="1"/>
</dbReference>
<name>A0A1S3E517_CICAR</name>
<sequence>MKNSSFRSQFLTTSSSSATHDAPPAAPAAAAALTSVAQMAINVDSLESKLWPDFVTKAFIDIMVDEVTKGNMPNGVFHARTWNSMTTRLNSITNRSFKMDQLKAKMHRLRAMYREFYSLLQNTGFGWNAETNTVTASEEVWRNYLQVHEKASQFQKKGCDHYKLLEILFNKNNATGVLHHSSTQDPPNTDEENELDNQYLNIGSASHVRVDEDDSDDDIQAMERVSRSGKQKVQVISKKESTSQQMGHALAAWAQASLARAEKYSRDKSKDKSRDRSVEATSRVTFDCSLTKCVAALEEIEGIPDDIYGKTLEKFKDPDWREMFMAMSKERKRGWVLRL</sequence>
<protein>
    <submittedName>
        <fullName evidence="4">L10-interacting MYB domain-containing protein-like</fullName>
    </submittedName>
</protein>
<keyword evidence="3" id="KW-1185">Reference proteome</keyword>
<dbReference type="PANTHER" id="PTHR47584">
    <property type="match status" value="1"/>
</dbReference>
<dbReference type="AlphaFoldDB" id="A0A1S3E517"/>